<dbReference type="RefSeq" id="WP_244560671.1">
    <property type="nucleotide sequence ID" value="NZ_FXAK01000005.1"/>
</dbReference>
<dbReference type="InterPro" id="IPR005467">
    <property type="entry name" value="His_kinase_dom"/>
</dbReference>
<sequence length="898" mass="96628">MRIRSRIAMVGGVPVAVAAVIAVAGGLLLARSERVYESAVLAGSVYRDVLAATAARIDYLQVAPADRAGRADRFEKLSSSAASELRQLDEAGSARTHRSEVERATAVLARYVDQMRSFIQVTAANDAAVADMGLHSATLMALTDRARERQHAANVDSLGSLTEADKRLRDSREVVDGAHELREAMLDLQRAEAQHVAALGFGSGLHGDRQPLTAGDFRIATDRLTATADRLQAVLGRTDPLVDRYPAKQAAARYAATVAGLQGAVADLRAADAERDAALNRFEAAAQEAAGIAEANANEAADAGHPASLGERMLGEQVLRTLPVVRALVLTGTLGRQPDVTYLSSLLPTLRPALDGLYRAQARTAEAQRALESAQRAGAEAAAAIEALTARILMVKSTGYTAIQDEVVQLIAYAIQANDTEQETQNVAVVALRLGRRAADAVAVRDAEEADRIVADAGTLLATVRELPMSPLLQDEVLAAIRNWRDSLRRTADGLRHLNQLLIAMDRDAGALVETARQLDETFREEAARIGELLSRILVIGATIGLLLAAGAAAVVARSISRPVLRLQRQMTRLAEDPLAGPIDGTRRQDEFGAMARAAAFFIREIGLREQAARHAKDRADRALEDLRRTQADLIQAEKMASLGGLVAGVAHEINTPLGNALMGATHLQDRLAEIGRMAGAGNLRRSEFAEFQETSEELARLMVLNLRQAGELVQSFKQVAADQTSGEERQFLLKPYLEDLATSLSPSWRRAGHSLRVECPEDIEIDGYPGVLAQILTNLVMNSITHAYREGQQGHLLIRVDAAEADMVDLVYTDDGRGIAQPDLPRVFDPFFTTRRGSGSTGLGLHIVYNLVVNRLGGRVAVDSPPGSGVRFTIRFPRRFATDNISLAPAISSPQEQ</sequence>
<comment type="subcellular location">
    <subcellularLocation>
        <location evidence="2">Membrane</location>
    </subcellularLocation>
</comment>
<keyword evidence="5" id="KW-0808">Transferase</keyword>
<feature type="domain" description="Histidine kinase" evidence="9">
    <location>
        <begin position="649"/>
        <end position="881"/>
    </location>
</feature>
<feature type="coiled-coil region" evidence="7">
    <location>
        <begin position="610"/>
        <end position="640"/>
    </location>
</feature>
<dbReference type="STRING" id="286727.SAMN02982917_2862"/>
<dbReference type="Proteomes" id="UP000192936">
    <property type="component" value="Unassembled WGS sequence"/>
</dbReference>
<evidence type="ECO:0000256" key="8">
    <source>
        <dbReference type="SAM" id="Phobius"/>
    </source>
</evidence>
<evidence type="ECO:0000256" key="7">
    <source>
        <dbReference type="SAM" id="Coils"/>
    </source>
</evidence>
<evidence type="ECO:0000256" key="4">
    <source>
        <dbReference type="ARBA" id="ARBA00022553"/>
    </source>
</evidence>
<dbReference type="SMART" id="SM00387">
    <property type="entry name" value="HATPase_c"/>
    <property type="match status" value="1"/>
</dbReference>
<dbReference type="PANTHER" id="PTHR43065:SF42">
    <property type="entry name" value="TWO-COMPONENT SENSOR PPRA"/>
    <property type="match status" value="1"/>
</dbReference>
<dbReference type="PROSITE" id="PS50885">
    <property type="entry name" value="HAMP"/>
    <property type="match status" value="1"/>
</dbReference>
<feature type="transmembrane region" description="Helical" evidence="8">
    <location>
        <begin position="7"/>
        <end position="30"/>
    </location>
</feature>
<evidence type="ECO:0000313" key="11">
    <source>
        <dbReference type="EMBL" id="SMF51890.1"/>
    </source>
</evidence>
<dbReference type="GO" id="GO:0004673">
    <property type="term" value="F:protein histidine kinase activity"/>
    <property type="evidence" value="ECO:0007669"/>
    <property type="project" value="UniProtKB-EC"/>
</dbReference>
<keyword evidence="4" id="KW-0597">Phosphoprotein</keyword>
<reference evidence="11 12" key="1">
    <citation type="submission" date="2017-04" db="EMBL/GenBank/DDBJ databases">
        <authorList>
            <person name="Afonso C.L."/>
            <person name="Miller P.J."/>
            <person name="Scott M.A."/>
            <person name="Spackman E."/>
            <person name="Goraichik I."/>
            <person name="Dimitrov K.M."/>
            <person name="Suarez D.L."/>
            <person name="Swayne D.E."/>
        </authorList>
    </citation>
    <scope>NUCLEOTIDE SEQUENCE [LARGE SCALE GENOMIC DNA]</scope>
    <source>
        <strain evidence="11 12">A2P</strain>
    </source>
</reference>
<dbReference type="Gene3D" id="1.10.287.130">
    <property type="match status" value="1"/>
</dbReference>
<dbReference type="EMBL" id="FXAK01000005">
    <property type="protein sequence ID" value="SMF51890.1"/>
    <property type="molecule type" value="Genomic_DNA"/>
</dbReference>
<evidence type="ECO:0000259" key="10">
    <source>
        <dbReference type="PROSITE" id="PS50885"/>
    </source>
</evidence>
<dbReference type="PROSITE" id="PS50109">
    <property type="entry name" value="HIS_KIN"/>
    <property type="match status" value="1"/>
</dbReference>
<dbReference type="EC" id="2.7.13.3" evidence="3"/>
<keyword evidence="8" id="KW-0472">Membrane</keyword>
<keyword evidence="8" id="KW-0812">Transmembrane</keyword>
<dbReference type="SUPFAM" id="SSF55874">
    <property type="entry name" value="ATPase domain of HSP90 chaperone/DNA topoisomerase II/histidine kinase"/>
    <property type="match status" value="1"/>
</dbReference>
<dbReference type="InterPro" id="IPR004358">
    <property type="entry name" value="Sig_transdc_His_kin-like_C"/>
</dbReference>
<accession>A0A1X7FHL1</accession>
<evidence type="ECO:0000256" key="6">
    <source>
        <dbReference type="ARBA" id="ARBA00022777"/>
    </source>
</evidence>
<evidence type="ECO:0000256" key="5">
    <source>
        <dbReference type="ARBA" id="ARBA00022679"/>
    </source>
</evidence>
<dbReference type="Gene3D" id="3.30.565.10">
    <property type="entry name" value="Histidine kinase-like ATPase, C-terminal domain"/>
    <property type="match status" value="1"/>
</dbReference>
<dbReference type="AlphaFoldDB" id="A0A1X7FHL1"/>
<keyword evidence="8" id="KW-1133">Transmembrane helix</keyword>
<gene>
    <name evidence="11" type="ORF">SAMN02982917_2862</name>
</gene>
<dbReference type="PRINTS" id="PR00344">
    <property type="entry name" value="BCTRLSENSOR"/>
</dbReference>
<keyword evidence="6 11" id="KW-0418">Kinase</keyword>
<proteinExistence type="predicted"/>
<evidence type="ECO:0000259" key="9">
    <source>
        <dbReference type="PROSITE" id="PS50109"/>
    </source>
</evidence>
<dbReference type="Pfam" id="PF00672">
    <property type="entry name" value="HAMP"/>
    <property type="match status" value="1"/>
</dbReference>
<dbReference type="PANTHER" id="PTHR43065">
    <property type="entry name" value="SENSOR HISTIDINE KINASE"/>
    <property type="match status" value="1"/>
</dbReference>
<feature type="coiled-coil region" evidence="7">
    <location>
        <begin position="357"/>
        <end position="391"/>
    </location>
</feature>
<dbReference type="InterPro" id="IPR003594">
    <property type="entry name" value="HATPase_dom"/>
</dbReference>
<dbReference type="Pfam" id="PF02518">
    <property type="entry name" value="HATPase_c"/>
    <property type="match status" value="1"/>
</dbReference>
<evidence type="ECO:0000256" key="3">
    <source>
        <dbReference type="ARBA" id="ARBA00012438"/>
    </source>
</evidence>
<dbReference type="InterPro" id="IPR036890">
    <property type="entry name" value="HATPase_C_sf"/>
</dbReference>
<protein>
    <recommendedName>
        <fullName evidence="3">histidine kinase</fullName>
        <ecNumber evidence="3">2.7.13.3</ecNumber>
    </recommendedName>
</protein>
<dbReference type="GO" id="GO:0007165">
    <property type="term" value="P:signal transduction"/>
    <property type="evidence" value="ECO:0007669"/>
    <property type="project" value="InterPro"/>
</dbReference>
<keyword evidence="7" id="KW-0175">Coiled coil</keyword>
<dbReference type="InterPro" id="IPR003660">
    <property type="entry name" value="HAMP_dom"/>
</dbReference>
<evidence type="ECO:0000256" key="2">
    <source>
        <dbReference type="ARBA" id="ARBA00004370"/>
    </source>
</evidence>
<feature type="domain" description="HAMP" evidence="10">
    <location>
        <begin position="558"/>
        <end position="611"/>
    </location>
</feature>
<organism evidence="11 12">
    <name type="scientific">Azospirillum oryzae</name>
    <dbReference type="NCBI Taxonomy" id="286727"/>
    <lineage>
        <taxon>Bacteria</taxon>
        <taxon>Pseudomonadati</taxon>
        <taxon>Pseudomonadota</taxon>
        <taxon>Alphaproteobacteria</taxon>
        <taxon>Rhodospirillales</taxon>
        <taxon>Azospirillaceae</taxon>
        <taxon>Azospirillum</taxon>
    </lineage>
</organism>
<dbReference type="GO" id="GO:0016020">
    <property type="term" value="C:membrane"/>
    <property type="evidence" value="ECO:0007669"/>
    <property type="project" value="UniProtKB-SubCell"/>
</dbReference>
<evidence type="ECO:0000256" key="1">
    <source>
        <dbReference type="ARBA" id="ARBA00000085"/>
    </source>
</evidence>
<comment type="catalytic activity">
    <reaction evidence="1">
        <text>ATP + protein L-histidine = ADP + protein N-phospho-L-histidine.</text>
        <dbReference type="EC" id="2.7.13.3"/>
    </reaction>
</comment>
<dbReference type="SUPFAM" id="SSF158472">
    <property type="entry name" value="HAMP domain-like"/>
    <property type="match status" value="1"/>
</dbReference>
<name>A0A1X7FHL1_9PROT</name>
<evidence type="ECO:0000313" key="12">
    <source>
        <dbReference type="Proteomes" id="UP000192936"/>
    </source>
</evidence>
<dbReference type="Gene3D" id="6.10.340.10">
    <property type="match status" value="1"/>
</dbReference>